<dbReference type="STRING" id="167879.CPS_1629"/>
<organism evidence="2 3">
    <name type="scientific">Colwellia psychrerythraea (strain 34H / ATCC BAA-681)</name>
    <name type="common">Vibrio psychroerythus</name>
    <dbReference type="NCBI Taxonomy" id="167879"/>
    <lineage>
        <taxon>Bacteria</taxon>
        <taxon>Pseudomonadati</taxon>
        <taxon>Pseudomonadota</taxon>
        <taxon>Gammaproteobacteria</taxon>
        <taxon>Alteromonadales</taxon>
        <taxon>Colwelliaceae</taxon>
        <taxon>Colwellia</taxon>
    </lineage>
</organism>
<sequence>MPLHNSMKHQTYKLLSTTRMNLLIPREKQTHLINRTTPTLPSLKRQKTLKEFTSLTIRLIPQKRESLIGYFIRLAHANGLSTVYDLISTVQLSRLVQAKLSISDSLWLNQILGRETTFESEIPPLKSNQLYVSHRLLKPKVCIFCLKENGIHKDNWQHAHHLVCEIHETLLISTCHTCKAPLEWDTALLGGRCANKACNEHLILEDTALPSLSAKQIDDCLLVDLITTTQAKCLTQKRVYCDVKDINKALYQNCQRLNDKDLFYNQVIKPVLSSDLCTSAYPISIKVLPLSFIIKHLKEDWSVLLWLKAYIQTGTRNLGNNETFPDVWMKVQDISEVLELSREDIKHLYKTKHFKSKTGAHFINNSSILELSGLFSALQSTPTEMQKRFLSYSEVIINTKAYHTPIFAIIYAMLSGRLSYHYYTNRTLLCSLFVDEGEITEFAREWLLAHKETCMTIREFISLFELNSNDISELFNATADINKPVKLSKLKAIVLPNYLHKLTFKN</sequence>
<protein>
    <recommendedName>
        <fullName evidence="1">TniQ domain-containing protein</fullName>
    </recommendedName>
</protein>
<evidence type="ECO:0000313" key="2">
    <source>
        <dbReference type="EMBL" id="AAZ28271.1"/>
    </source>
</evidence>
<dbReference type="Pfam" id="PF06527">
    <property type="entry name" value="TniQ"/>
    <property type="match status" value="1"/>
</dbReference>
<accession>Q484Z8</accession>
<feature type="domain" description="TniQ" evidence="1">
    <location>
        <begin position="57"/>
        <end position="171"/>
    </location>
</feature>
<name>Q484Z8_COLP3</name>
<reference evidence="2" key="1">
    <citation type="journal article" date="2005" name="Proc. Natl. Acad. Sci. U.S.A.">
        <title>The psychrophilic lifestyle as revealed by the genome sequence of Colwellia psychrerythraea 34H through genomic and proteomic analyses.</title>
        <authorList>
            <person name="Methe B.A."/>
            <person name="Nelson K.E."/>
            <person name="Deming J.W."/>
            <person name="Momen B."/>
            <person name="Melamud E."/>
            <person name="Zhang X."/>
            <person name="Moult J."/>
            <person name="Madupu R."/>
            <person name="Nelson W.C."/>
            <person name="Dodson R.J."/>
            <person name="Brinkac L.M."/>
            <person name="Daugherty S.C."/>
            <person name="Durkin A.S."/>
            <person name="DeBoy R.T."/>
            <person name="Kolonay J.F."/>
            <person name="Sullivan S.A."/>
            <person name="Zhou L."/>
            <person name="Davidsen T.M."/>
            <person name="Wu M."/>
            <person name="Huston A.L."/>
            <person name="Lewis M."/>
            <person name="Weaver B."/>
            <person name="Weidman J.F."/>
            <person name="Khouri H."/>
            <person name="Utterback T.R."/>
            <person name="Feldblyum T.V."/>
            <person name="Fraser C.M."/>
        </authorList>
    </citation>
    <scope>NUCLEOTIDE SEQUENCE [LARGE SCALE GENOMIC DNA]</scope>
    <source>
        <strain evidence="2">34H</strain>
    </source>
</reference>
<gene>
    <name evidence="2" type="ordered locus">CPS_1629</name>
</gene>
<evidence type="ECO:0000259" key="1">
    <source>
        <dbReference type="Pfam" id="PF06527"/>
    </source>
</evidence>
<dbReference type="AlphaFoldDB" id="Q484Z8"/>
<dbReference type="EMBL" id="CP000083">
    <property type="protein sequence ID" value="AAZ28271.1"/>
    <property type="molecule type" value="Genomic_DNA"/>
</dbReference>
<dbReference type="InterPro" id="IPR009492">
    <property type="entry name" value="TniQ"/>
</dbReference>
<evidence type="ECO:0000313" key="3">
    <source>
        <dbReference type="Proteomes" id="UP000000547"/>
    </source>
</evidence>
<dbReference type="HOGENOM" id="CLU_538306_0_0_6"/>
<proteinExistence type="predicted"/>
<dbReference type="KEGG" id="cps:CPS_1629"/>
<dbReference type="Proteomes" id="UP000000547">
    <property type="component" value="Chromosome"/>
</dbReference>